<dbReference type="Pfam" id="PF03746">
    <property type="entry name" value="LamB_YcsF"/>
    <property type="match status" value="1"/>
</dbReference>
<dbReference type="GO" id="GO:0017168">
    <property type="term" value="F:5-oxoprolinase (ATP-hydrolyzing) activity"/>
    <property type="evidence" value="ECO:0007669"/>
    <property type="project" value="UniProtKB-UniRule"/>
</dbReference>
<keyword evidence="3" id="KW-1185">Reference proteome</keyword>
<dbReference type="Gene3D" id="3.20.20.370">
    <property type="entry name" value="Glycoside hydrolase/deacetylase"/>
    <property type="match status" value="1"/>
</dbReference>
<dbReference type="GO" id="GO:0005524">
    <property type="term" value="F:ATP binding"/>
    <property type="evidence" value="ECO:0007669"/>
    <property type="project" value="UniProtKB-UniRule"/>
</dbReference>
<evidence type="ECO:0000313" key="3">
    <source>
        <dbReference type="Proteomes" id="UP000422764"/>
    </source>
</evidence>
<dbReference type="InterPro" id="IPR005501">
    <property type="entry name" value="LamB/YcsF/PxpA-like"/>
</dbReference>
<evidence type="ECO:0000313" key="2">
    <source>
        <dbReference type="EMBL" id="QGU94812.1"/>
    </source>
</evidence>
<dbReference type="HAMAP" id="MF_00691">
    <property type="entry name" value="PxpA"/>
    <property type="match status" value="1"/>
</dbReference>
<comment type="subunit">
    <text evidence="1">Forms a complex composed of PxpA, PxpB and PxpC.</text>
</comment>
<dbReference type="EMBL" id="CP046522">
    <property type="protein sequence ID" value="QGU94812.1"/>
    <property type="molecule type" value="Genomic_DNA"/>
</dbReference>
<reference evidence="2 3" key="1">
    <citation type="submission" date="2019-12" db="EMBL/GenBank/DDBJ databases">
        <title>Genome sequenceing of Clostridium bovifaecis.</title>
        <authorList>
            <person name="Yao Y."/>
        </authorList>
    </citation>
    <scope>NUCLEOTIDE SEQUENCE [LARGE SCALE GENOMIC DNA]</scope>
    <source>
        <strain evidence="2 3">BXX</strain>
    </source>
</reference>
<dbReference type="PANTHER" id="PTHR30292">
    <property type="entry name" value="UNCHARACTERIZED PROTEIN YBGL-RELATED"/>
    <property type="match status" value="1"/>
</dbReference>
<dbReference type="NCBIfam" id="NF003816">
    <property type="entry name" value="PRK05406.1-5"/>
    <property type="match status" value="1"/>
</dbReference>
<dbReference type="CDD" id="cd10787">
    <property type="entry name" value="LamB_YcsF_like"/>
    <property type="match status" value="1"/>
</dbReference>
<dbReference type="Proteomes" id="UP000422764">
    <property type="component" value="Chromosome"/>
</dbReference>
<accession>A0A6I6EM66</accession>
<dbReference type="SUPFAM" id="SSF88713">
    <property type="entry name" value="Glycoside hydrolase/deacetylase"/>
    <property type="match status" value="1"/>
</dbReference>
<sequence>MFQVDLNCDMGESFGAYDLGNDEAVLNFITSANIACGFHAGDPSVMNKTAALALDKGVAVGAHVGFQDLVGFGRRNMDISPREAYDITVYQIGALYGFVKAQGGKLNHVKPHGAMYNMAAKDRNLSEAIAEAVYKVEPELILFGLSGSELIKAGKRIGLKVANEVFADRTYTDEGALTPRKEKNALIQNTDEAINQVIRMVREGKVTSLNGKEVDIKADTICIHGDGRNALVFAENINDKLKRNGITIKSGNSI</sequence>
<dbReference type="InterPro" id="IPR011330">
    <property type="entry name" value="Glyco_hydro/deAcase_b/a-brl"/>
</dbReference>
<comment type="similarity">
    <text evidence="1">Belongs to the LamB/PxpA family.</text>
</comment>
<comment type="function">
    <text evidence="1">Catalyzes the cleavage of 5-oxoproline to form L-glutamate coupled to the hydrolysis of ATP to ADP and inorganic phosphate.</text>
</comment>
<comment type="catalytic activity">
    <reaction evidence="1">
        <text>5-oxo-L-proline + ATP + 2 H2O = L-glutamate + ADP + phosphate + H(+)</text>
        <dbReference type="Rhea" id="RHEA:10348"/>
        <dbReference type="ChEBI" id="CHEBI:15377"/>
        <dbReference type="ChEBI" id="CHEBI:15378"/>
        <dbReference type="ChEBI" id="CHEBI:29985"/>
        <dbReference type="ChEBI" id="CHEBI:30616"/>
        <dbReference type="ChEBI" id="CHEBI:43474"/>
        <dbReference type="ChEBI" id="CHEBI:58402"/>
        <dbReference type="ChEBI" id="CHEBI:456216"/>
        <dbReference type="EC" id="3.5.2.9"/>
    </reaction>
</comment>
<dbReference type="NCBIfam" id="NF003814">
    <property type="entry name" value="PRK05406.1-3"/>
    <property type="match status" value="1"/>
</dbReference>
<dbReference type="AlphaFoldDB" id="A0A6I6EM66"/>
<dbReference type="EC" id="3.5.2.9" evidence="1"/>
<evidence type="ECO:0000256" key="1">
    <source>
        <dbReference type="HAMAP-Rule" id="MF_00691"/>
    </source>
</evidence>
<dbReference type="PANTHER" id="PTHR30292:SF0">
    <property type="entry name" value="5-OXOPROLINASE SUBUNIT A"/>
    <property type="match status" value="1"/>
</dbReference>
<gene>
    <name evidence="1 2" type="primary">pxpA</name>
    <name evidence="2" type="ORF">GOM49_06605</name>
</gene>
<organism evidence="2 3">
    <name type="scientific">Clostridium bovifaecis</name>
    <dbReference type="NCBI Taxonomy" id="2184719"/>
    <lineage>
        <taxon>Bacteria</taxon>
        <taxon>Bacillati</taxon>
        <taxon>Bacillota</taxon>
        <taxon>Clostridia</taxon>
        <taxon>Eubacteriales</taxon>
        <taxon>Clostridiaceae</taxon>
        <taxon>Clostridium</taxon>
    </lineage>
</organism>
<dbReference type="GO" id="GO:0005975">
    <property type="term" value="P:carbohydrate metabolic process"/>
    <property type="evidence" value="ECO:0007669"/>
    <property type="project" value="InterPro"/>
</dbReference>
<protein>
    <recommendedName>
        <fullName evidence="1">5-oxoprolinase subunit A</fullName>
        <shortName evidence="1">5-OPase subunit A</shortName>
        <ecNumber evidence="1">3.5.2.9</ecNumber>
    </recommendedName>
    <alternativeName>
        <fullName evidence="1">5-oxoprolinase (ATP-hydrolyzing) subunit A</fullName>
    </alternativeName>
</protein>
<keyword evidence="1 2" id="KW-0378">Hydrolase</keyword>
<keyword evidence="1" id="KW-0067">ATP-binding</keyword>
<keyword evidence="1" id="KW-0547">Nucleotide-binding</keyword>
<name>A0A6I6EM66_9CLOT</name>
<proteinExistence type="inferred from homology"/>